<dbReference type="PROSITE" id="PS51257">
    <property type="entry name" value="PROKAR_LIPOPROTEIN"/>
    <property type="match status" value="1"/>
</dbReference>
<reference evidence="1" key="1">
    <citation type="submission" date="2020-01" db="EMBL/GenBank/DDBJ databases">
        <authorList>
            <person name="Meier V. D."/>
            <person name="Meier V D."/>
        </authorList>
    </citation>
    <scope>NUCLEOTIDE SEQUENCE</scope>
    <source>
        <strain evidence="1">HLG_WM_MAG_01</strain>
    </source>
</reference>
<proteinExistence type="predicted"/>
<sequence>MKKISILIITAFIMLGCSKYDLKPNYKFAENGNGLIYGSLYTANPTAYDGNMFFYTKGGKYVARVDAIDTKPFNKKHDFNKNGNRGSLFTISLPPGEYEIRRFSNTFKFTKTNFIEAKPTTKKVLSFNVTKNNPTYIGSYTIYGGWETKQKATLKINNDMSHDKKYLHQCFPNIGTTKSISQIPNVKVWE</sequence>
<gene>
    <name evidence="1" type="ORF">HELGO_WM583</name>
</gene>
<name>A0A6S6TUH9_9BACT</name>
<dbReference type="AlphaFoldDB" id="A0A6S6TUH9"/>
<evidence type="ECO:0000313" key="1">
    <source>
        <dbReference type="EMBL" id="CAA6819828.1"/>
    </source>
</evidence>
<accession>A0A6S6TUH9</accession>
<protein>
    <submittedName>
        <fullName evidence="1">Uncharacterized protein</fullName>
    </submittedName>
</protein>
<organism evidence="1">
    <name type="scientific">uncultured Sulfurovum sp</name>
    <dbReference type="NCBI Taxonomy" id="269237"/>
    <lineage>
        <taxon>Bacteria</taxon>
        <taxon>Pseudomonadati</taxon>
        <taxon>Campylobacterota</taxon>
        <taxon>Epsilonproteobacteria</taxon>
        <taxon>Campylobacterales</taxon>
        <taxon>Sulfurovaceae</taxon>
        <taxon>Sulfurovum</taxon>
        <taxon>environmental samples</taxon>
    </lineage>
</organism>
<dbReference type="EMBL" id="CACVAS010000107">
    <property type="protein sequence ID" value="CAA6819828.1"/>
    <property type="molecule type" value="Genomic_DNA"/>
</dbReference>